<dbReference type="AlphaFoldDB" id="A0A4C1SZ93"/>
<reference evidence="1 2" key="1">
    <citation type="journal article" date="2019" name="Commun. Biol.">
        <title>The bagworm genome reveals a unique fibroin gene that provides high tensile strength.</title>
        <authorList>
            <person name="Kono N."/>
            <person name="Nakamura H."/>
            <person name="Ohtoshi R."/>
            <person name="Tomita M."/>
            <person name="Numata K."/>
            <person name="Arakawa K."/>
        </authorList>
    </citation>
    <scope>NUCLEOTIDE SEQUENCE [LARGE SCALE GENOMIC DNA]</scope>
</reference>
<organism evidence="1 2">
    <name type="scientific">Eumeta variegata</name>
    <name type="common">Bagworm moth</name>
    <name type="synonym">Eumeta japonica</name>
    <dbReference type="NCBI Taxonomy" id="151549"/>
    <lineage>
        <taxon>Eukaryota</taxon>
        <taxon>Metazoa</taxon>
        <taxon>Ecdysozoa</taxon>
        <taxon>Arthropoda</taxon>
        <taxon>Hexapoda</taxon>
        <taxon>Insecta</taxon>
        <taxon>Pterygota</taxon>
        <taxon>Neoptera</taxon>
        <taxon>Endopterygota</taxon>
        <taxon>Lepidoptera</taxon>
        <taxon>Glossata</taxon>
        <taxon>Ditrysia</taxon>
        <taxon>Tineoidea</taxon>
        <taxon>Psychidae</taxon>
        <taxon>Oiketicinae</taxon>
        <taxon>Eumeta</taxon>
    </lineage>
</organism>
<protein>
    <submittedName>
        <fullName evidence="1">Uncharacterized protein</fullName>
    </submittedName>
</protein>
<evidence type="ECO:0000313" key="1">
    <source>
        <dbReference type="EMBL" id="GBP07255.1"/>
    </source>
</evidence>
<accession>A0A4C1SZ93</accession>
<dbReference type="Proteomes" id="UP000299102">
    <property type="component" value="Unassembled WGS sequence"/>
</dbReference>
<sequence length="131" mass="14830">MKPEGSDDRAGRLTLELHNETTYLSHVWACWSSLGMHIDYAGSWKGKIRRIAIVPNEKTLWRRNAMRRVCRHETAGKVNAEDGAVGRGGGDTACVEQRTRKWFTSCASSRRCRCSDNCYIIGVIHRLPARP</sequence>
<proteinExistence type="predicted"/>
<gene>
    <name evidence="1" type="ORF">EVAR_92133_1</name>
</gene>
<name>A0A4C1SZ93_EUMVA</name>
<evidence type="ECO:0000313" key="2">
    <source>
        <dbReference type="Proteomes" id="UP000299102"/>
    </source>
</evidence>
<keyword evidence="2" id="KW-1185">Reference proteome</keyword>
<comment type="caution">
    <text evidence="1">The sequence shown here is derived from an EMBL/GenBank/DDBJ whole genome shotgun (WGS) entry which is preliminary data.</text>
</comment>
<dbReference type="EMBL" id="BGZK01000025">
    <property type="protein sequence ID" value="GBP07255.1"/>
    <property type="molecule type" value="Genomic_DNA"/>
</dbReference>